<evidence type="ECO:0000313" key="5">
    <source>
        <dbReference type="Proteomes" id="UP000510821"/>
    </source>
</evidence>
<accession>A0A7D6BH04</accession>
<dbReference type="PROSITE" id="PS51371">
    <property type="entry name" value="CBS"/>
    <property type="match status" value="2"/>
</dbReference>
<dbReference type="KEGG" id="flt:Sv326_0760"/>
<evidence type="ECO:0000256" key="1">
    <source>
        <dbReference type="ARBA" id="ARBA00023122"/>
    </source>
</evidence>
<dbReference type="InterPro" id="IPR046342">
    <property type="entry name" value="CBS_dom_sf"/>
</dbReference>
<dbReference type="Pfam" id="PF01837">
    <property type="entry name" value="HcyBio"/>
    <property type="match status" value="1"/>
</dbReference>
<keyword evidence="1 2" id="KW-0129">CBS domain</keyword>
<feature type="domain" description="CBS" evidence="3">
    <location>
        <begin position="445"/>
        <end position="498"/>
    </location>
</feature>
<dbReference type="SMART" id="SM00116">
    <property type="entry name" value="CBS"/>
    <property type="match status" value="2"/>
</dbReference>
<dbReference type="EMBL" id="CP058998">
    <property type="protein sequence ID" value="QLJ52935.1"/>
    <property type="molecule type" value="Genomic_DNA"/>
</dbReference>
<dbReference type="InterPro" id="IPR000644">
    <property type="entry name" value="CBS_dom"/>
</dbReference>
<evidence type="ECO:0000256" key="2">
    <source>
        <dbReference type="PROSITE-ProRule" id="PRU00703"/>
    </source>
</evidence>
<evidence type="ECO:0000313" key="4">
    <source>
        <dbReference type="EMBL" id="QLJ52935.1"/>
    </source>
</evidence>
<dbReference type="PANTHER" id="PTHR43080:SF2">
    <property type="entry name" value="CBS DOMAIN-CONTAINING PROTEIN"/>
    <property type="match status" value="1"/>
</dbReference>
<proteinExistence type="predicted"/>
<dbReference type="Gene3D" id="3.10.580.10">
    <property type="entry name" value="CBS-domain"/>
    <property type="match status" value="2"/>
</dbReference>
<dbReference type="PANTHER" id="PTHR43080">
    <property type="entry name" value="CBS DOMAIN-CONTAINING PROTEIN CBSX3, MITOCHONDRIAL"/>
    <property type="match status" value="1"/>
</dbReference>
<dbReference type="Proteomes" id="UP000510821">
    <property type="component" value="Chromosome"/>
</dbReference>
<protein>
    <submittedName>
        <fullName evidence="4">Homocysteine biosynthesis enzyme, sulfur-incorporation</fullName>
    </submittedName>
</protein>
<gene>
    <name evidence="4" type="ORF">Sv326_0760</name>
</gene>
<dbReference type="AlphaFoldDB" id="A0A7D6BH04"/>
<dbReference type="Pfam" id="PF00571">
    <property type="entry name" value="CBS"/>
    <property type="match status" value="2"/>
</dbReference>
<name>A0A7D6BH04_FERL1</name>
<evidence type="ECO:0000259" key="3">
    <source>
        <dbReference type="PROSITE" id="PS51371"/>
    </source>
</evidence>
<dbReference type="InterPro" id="IPR051257">
    <property type="entry name" value="Diverse_CBS-Domain"/>
</dbReference>
<dbReference type="InterPro" id="IPR002708">
    <property type="entry name" value="HcyBio"/>
</dbReference>
<sequence>MSNIRSIDDINAKIKSGDVVVVTALEMKDIVAEKGPEKASKEVDVVTTATFGMTTSSGAFLNFGHSDPQIKMGGGEILLNDVPAYAGLGSVDTYLGATQLSKVHKIEYGGGHVIEDLVGGKSISLKAYGSSTQCHPTREIKGEFTINDLNQAIMVNPRSFYQRYSAATNSSDKVICTYLGELLPNFGNVVYFSTGSMSPLYNDPTYETIGIGTRIFLGGGVGYVIGEGTQHHPKAMSGSLMVKGDMKKMKQRYLRGASIKNYGTALFIGGGLPIPVLNSNIAKNCGVTDEEIKVGVFDYHIPTRLKPLVKKTNYKELKSGNVIIGEREVKSSGLSSIKIATEICEKMKEMIEKGEFFLTNPVERITLESMTKPMKLLYVKASDVMSPAVTCSPEDSLKDVAKLMLEKKQNYMVAVDKQKRLQGVLTSWDVTKSIVTGKTKVKDVMTSQNVKTSRKDEPIEVSVRKLEQYGVRGLPVVDDDGKVLGVVKMRDVTYKVKG</sequence>
<organism evidence="4 5">
    <name type="scientific">Fermentimicrarchaeum limneticum</name>
    <dbReference type="NCBI Taxonomy" id="2795018"/>
    <lineage>
        <taxon>Archaea</taxon>
        <taxon>Candidatus Micrarchaeota</taxon>
        <taxon>Candidatus Fermentimicrarchaeales</taxon>
        <taxon>Candidatus Fermentimicrarchaeaceae</taxon>
        <taxon>Candidatus Fermentimicrarchaeum</taxon>
    </lineage>
</organism>
<feature type="domain" description="CBS" evidence="3">
    <location>
        <begin position="384"/>
        <end position="441"/>
    </location>
</feature>
<reference evidence="5" key="1">
    <citation type="submission" date="2020-07" db="EMBL/GenBank/DDBJ databases">
        <title>Metabolic diversity and evolutionary history of the archaeal phylum ###Micrarchaeota### uncovered from a freshwater lake metagenome.</title>
        <authorList>
            <person name="Kadnikov V.V."/>
            <person name="Savvichev A.S."/>
            <person name="Mardanov A.V."/>
            <person name="Beletsky A.V."/>
            <person name="Chupakov A.V."/>
            <person name="Kokryatskaya N.M."/>
            <person name="Pimenov N.V."/>
            <person name="Ravin N.V."/>
        </authorList>
    </citation>
    <scope>NUCLEOTIDE SEQUENCE [LARGE SCALE GENOMIC DNA]</scope>
</reference>
<dbReference type="SUPFAM" id="SSF54631">
    <property type="entry name" value="CBS-domain pair"/>
    <property type="match status" value="1"/>
</dbReference>